<dbReference type="PANTHER" id="PTHR37306:SF1">
    <property type="entry name" value="COLICIN V PRODUCTION PROTEIN"/>
    <property type="match status" value="1"/>
</dbReference>
<sequence>MILDIALIAIVVLCAVSGFRRGFGYTFIHTAGWIIAVVVAFMATSPVKDYLTENTSLLEEFIPVIPAASDTPTILGEGVVAITSNMIFTIVVFLGIFIAVKLVLWIILALITRSDRGGFVGAIDGIFGGVFGIVKGCVLVLVIVLVMIPLADIFLPDFAPKLESAVDGSYITDAVYNSNPLLLLLQGLLVE</sequence>
<name>A0ABR9QZW4_9FIRM</name>
<accession>A0ABR9QZW4</accession>
<dbReference type="PANTHER" id="PTHR37306">
    <property type="entry name" value="COLICIN V PRODUCTION PROTEIN"/>
    <property type="match status" value="1"/>
</dbReference>
<keyword evidence="7" id="KW-1185">Reference proteome</keyword>
<keyword evidence="4 5" id="KW-0472">Membrane</keyword>
<dbReference type="RefSeq" id="WP_226385774.1">
    <property type="nucleotide sequence ID" value="NZ_JADCKA010000016.1"/>
</dbReference>
<keyword evidence="3 5" id="KW-1133">Transmembrane helix</keyword>
<evidence type="ECO:0000313" key="6">
    <source>
        <dbReference type="EMBL" id="MBE5036130.1"/>
    </source>
</evidence>
<reference evidence="6 7" key="1">
    <citation type="submission" date="2020-10" db="EMBL/GenBank/DDBJ databases">
        <title>ChiBAC.</title>
        <authorList>
            <person name="Zenner C."/>
            <person name="Hitch T.C.A."/>
            <person name="Clavel T."/>
        </authorList>
    </citation>
    <scope>NUCLEOTIDE SEQUENCE [LARGE SCALE GENOMIC DNA]</scope>
    <source>
        <strain evidence="6 7">DSM 108706</strain>
    </source>
</reference>
<proteinExistence type="predicted"/>
<dbReference type="Proteomes" id="UP001516588">
    <property type="component" value="Unassembled WGS sequence"/>
</dbReference>
<keyword evidence="2 5" id="KW-0812">Transmembrane</keyword>
<protein>
    <submittedName>
        <fullName evidence="6">CvpA family protein</fullName>
    </submittedName>
</protein>
<dbReference type="InterPro" id="IPR003825">
    <property type="entry name" value="Colicin-V_CvpA"/>
</dbReference>
<organism evidence="6 7">
    <name type="scientific">Gallibacter intestinalis</name>
    <dbReference type="NCBI Taxonomy" id="2779356"/>
    <lineage>
        <taxon>Bacteria</taxon>
        <taxon>Bacillati</taxon>
        <taxon>Bacillota</taxon>
        <taxon>Clostridia</taxon>
        <taxon>Eubacteriales</taxon>
        <taxon>Eubacteriaceae</taxon>
        <taxon>Gallibacter</taxon>
    </lineage>
</organism>
<comment type="subcellular location">
    <subcellularLocation>
        <location evidence="1">Membrane</location>
        <topology evidence="1">Multi-pass membrane protein</topology>
    </subcellularLocation>
</comment>
<evidence type="ECO:0000256" key="1">
    <source>
        <dbReference type="ARBA" id="ARBA00004141"/>
    </source>
</evidence>
<evidence type="ECO:0000256" key="3">
    <source>
        <dbReference type="ARBA" id="ARBA00022989"/>
    </source>
</evidence>
<evidence type="ECO:0000256" key="5">
    <source>
        <dbReference type="SAM" id="Phobius"/>
    </source>
</evidence>
<gene>
    <name evidence="6" type="ORF">INF20_07580</name>
</gene>
<evidence type="ECO:0000256" key="4">
    <source>
        <dbReference type="ARBA" id="ARBA00023136"/>
    </source>
</evidence>
<feature type="transmembrane region" description="Helical" evidence="5">
    <location>
        <begin position="86"/>
        <end position="111"/>
    </location>
</feature>
<feature type="transmembrane region" description="Helical" evidence="5">
    <location>
        <begin position="30"/>
        <end position="47"/>
    </location>
</feature>
<comment type="caution">
    <text evidence="6">The sequence shown here is derived from an EMBL/GenBank/DDBJ whole genome shotgun (WGS) entry which is preliminary data.</text>
</comment>
<evidence type="ECO:0000256" key="2">
    <source>
        <dbReference type="ARBA" id="ARBA00022692"/>
    </source>
</evidence>
<dbReference type="EMBL" id="JADCKA010000016">
    <property type="protein sequence ID" value="MBE5036130.1"/>
    <property type="molecule type" value="Genomic_DNA"/>
</dbReference>
<feature type="transmembrane region" description="Helical" evidence="5">
    <location>
        <begin position="123"/>
        <end position="148"/>
    </location>
</feature>
<evidence type="ECO:0000313" key="7">
    <source>
        <dbReference type="Proteomes" id="UP001516588"/>
    </source>
</evidence>
<dbReference type="Pfam" id="PF02674">
    <property type="entry name" value="Colicin_V"/>
    <property type="match status" value="1"/>
</dbReference>